<dbReference type="InterPro" id="IPR006439">
    <property type="entry name" value="HAD-SF_hydro_IA"/>
</dbReference>
<comment type="cofactor">
    <cofactor evidence="1">
        <name>Mg(2+)</name>
        <dbReference type="ChEBI" id="CHEBI:18420"/>
    </cofactor>
</comment>
<dbReference type="PRINTS" id="PR00413">
    <property type="entry name" value="HADHALOGNASE"/>
</dbReference>
<dbReference type="SFLD" id="SFLDG01129">
    <property type="entry name" value="C1.5:_HAD__Beta-PGM__Phosphata"/>
    <property type="match status" value="1"/>
</dbReference>
<gene>
    <name evidence="4" type="ORF">SAMN02745117_01720</name>
</gene>
<dbReference type="STRING" id="1122156.SAMN02745117_01720"/>
<dbReference type="GO" id="GO:0009231">
    <property type="term" value="P:riboflavin biosynthetic process"/>
    <property type="evidence" value="ECO:0007669"/>
    <property type="project" value="TreeGrafter"/>
</dbReference>
<dbReference type="NCBIfam" id="TIGR01509">
    <property type="entry name" value="HAD-SF-IA-v3"/>
    <property type="match status" value="1"/>
</dbReference>
<protein>
    <submittedName>
        <fullName evidence="4">Putative hydrolase of the HAD superfamily</fullName>
    </submittedName>
</protein>
<reference evidence="4 5" key="1">
    <citation type="submission" date="2016-11" db="EMBL/GenBank/DDBJ databases">
        <authorList>
            <person name="Jaros S."/>
            <person name="Januszkiewicz K."/>
            <person name="Wedrychowicz H."/>
        </authorList>
    </citation>
    <scope>NUCLEOTIDE SEQUENCE [LARGE SCALE GENOMIC DNA]</scope>
    <source>
        <strain evidence="4 5">DSM 16112</strain>
    </source>
</reference>
<dbReference type="AlphaFoldDB" id="A0A1M5AP32"/>
<dbReference type="EMBL" id="FQUZ01000018">
    <property type="protein sequence ID" value="SHF31926.1"/>
    <property type="molecule type" value="Genomic_DNA"/>
</dbReference>
<dbReference type="Pfam" id="PF00702">
    <property type="entry name" value="Hydrolase"/>
    <property type="match status" value="1"/>
</dbReference>
<dbReference type="PANTHER" id="PTHR46470">
    <property type="entry name" value="N-ACYLNEURAMINATE-9-PHOSPHATASE"/>
    <property type="match status" value="1"/>
</dbReference>
<dbReference type="Gene3D" id="1.20.120.1600">
    <property type="match status" value="1"/>
</dbReference>
<dbReference type="InterPro" id="IPR051400">
    <property type="entry name" value="HAD-like_hydrolase"/>
</dbReference>
<proteinExistence type="predicted"/>
<dbReference type="InterPro" id="IPR036412">
    <property type="entry name" value="HAD-like_sf"/>
</dbReference>
<dbReference type="InterPro" id="IPR023214">
    <property type="entry name" value="HAD_sf"/>
</dbReference>
<organism evidence="4 5">
    <name type="scientific">Lampropedia hyalina DSM 16112</name>
    <dbReference type="NCBI Taxonomy" id="1122156"/>
    <lineage>
        <taxon>Bacteria</taxon>
        <taxon>Pseudomonadati</taxon>
        <taxon>Pseudomonadota</taxon>
        <taxon>Betaproteobacteria</taxon>
        <taxon>Burkholderiales</taxon>
        <taxon>Comamonadaceae</taxon>
        <taxon>Lampropedia</taxon>
    </lineage>
</organism>
<dbReference type="Gene3D" id="3.40.50.1000">
    <property type="entry name" value="HAD superfamily/HAD-like"/>
    <property type="match status" value="1"/>
</dbReference>
<dbReference type="SUPFAM" id="SSF56784">
    <property type="entry name" value="HAD-like"/>
    <property type="match status" value="1"/>
</dbReference>
<name>A0A1M5AP32_9BURK</name>
<dbReference type="GO" id="GO:0016787">
    <property type="term" value="F:hydrolase activity"/>
    <property type="evidence" value="ECO:0007669"/>
    <property type="project" value="UniProtKB-KW"/>
</dbReference>
<accession>A0A1M5AP32</accession>
<dbReference type="SFLD" id="SFLDS00003">
    <property type="entry name" value="Haloacid_Dehalogenase"/>
    <property type="match status" value="1"/>
</dbReference>
<dbReference type="NCBIfam" id="TIGR01549">
    <property type="entry name" value="HAD-SF-IA-v1"/>
    <property type="match status" value="1"/>
</dbReference>
<evidence type="ECO:0000256" key="1">
    <source>
        <dbReference type="ARBA" id="ARBA00001946"/>
    </source>
</evidence>
<dbReference type="Proteomes" id="UP000184327">
    <property type="component" value="Unassembled WGS sequence"/>
</dbReference>
<sequence>MIDTTRIQAITLDLDDTLWPVAPVIVHAENTLRDWLQQHLPRTAQLWQTPDLPREVRRAVVQRHPERRHDLSFLRREMIRDVMVQAGDAPGHADAAFEVFFAARQQVTLFEDSLGTLRALAGRYPLLALSNGNANVRQIGLGDCFVASIAASQVGCAKPDRRIFQAAADAAGLAPEQILHVGDDAQLDAQAAREAGMQAVWLNREGKPWPLETAPPPQIHTLATLVQWLLPR</sequence>
<dbReference type="PANTHER" id="PTHR46470:SF4">
    <property type="entry name" value="5-AMINO-6-(5-PHOSPHO-D-RIBITYLAMINO)URACIL PHOSPHATASE YIGB"/>
    <property type="match status" value="1"/>
</dbReference>
<keyword evidence="3" id="KW-0460">Magnesium</keyword>
<keyword evidence="2 4" id="KW-0378">Hydrolase</keyword>
<dbReference type="RefSeq" id="WP_234971091.1">
    <property type="nucleotide sequence ID" value="NZ_FQUZ01000018.1"/>
</dbReference>
<evidence type="ECO:0000256" key="2">
    <source>
        <dbReference type="ARBA" id="ARBA00022801"/>
    </source>
</evidence>
<evidence type="ECO:0000313" key="4">
    <source>
        <dbReference type="EMBL" id="SHF31926.1"/>
    </source>
</evidence>
<evidence type="ECO:0000313" key="5">
    <source>
        <dbReference type="Proteomes" id="UP000184327"/>
    </source>
</evidence>
<evidence type="ECO:0000256" key="3">
    <source>
        <dbReference type="ARBA" id="ARBA00022842"/>
    </source>
</evidence>
<keyword evidence="5" id="KW-1185">Reference proteome</keyword>